<reference evidence="3 4" key="1">
    <citation type="submission" date="2015-03" db="EMBL/GenBank/DDBJ databases">
        <authorList>
            <person name="Murphy D."/>
        </authorList>
    </citation>
    <scope>NUCLEOTIDE SEQUENCE [LARGE SCALE GENOMIC DNA]</scope>
    <source>
        <strain evidence="3 4">DSM 44277</strain>
    </source>
</reference>
<dbReference type="InterPro" id="IPR054469">
    <property type="entry name" value="Pred_hydrolase_N"/>
</dbReference>
<dbReference type="RefSeq" id="WP_085179818.1">
    <property type="nucleotide sequence ID" value="NZ_CSTD01000002.1"/>
</dbReference>
<gene>
    <name evidence="3" type="ORF">BN971_02044</name>
</gene>
<feature type="domain" description="Predicted hydrolase N-terminal" evidence="2">
    <location>
        <begin position="1"/>
        <end position="195"/>
    </location>
</feature>
<name>A0A0U0W7L9_MYCBE</name>
<dbReference type="Proteomes" id="UP000198875">
    <property type="component" value="Unassembled WGS sequence"/>
</dbReference>
<dbReference type="InterPro" id="IPR010427">
    <property type="entry name" value="DUF1023"/>
</dbReference>
<evidence type="ECO:0000313" key="3">
    <source>
        <dbReference type="EMBL" id="CPR10773.1"/>
    </source>
</evidence>
<proteinExistence type="predicted"/>
<dbReference type="ESTHER" id="9myco-a0a0u0w7l9">
    <property type="family name" value="Duf_1023"/>
</dbReference>
<accession>A0A0U0W7L9</accession>
<dbReference type="InterPro" id="IPR029058">
    <property type="entry name" value="AB_hydrolase_fold"/>
</dbReference>
<dbReference type="Pfam" id="PF22905">
    <property type="entry name" value="Hydro_N_hd"/>
    <property type="match status" value="1"/>
</dbReference>
<keyword evidence="3" id="KW-0378">Hydrolase</keyword>
<sequence>MQLRHISVALLITEAGGDPWALHADLQAGQPAQIDALAQAFYRAGRCTQEAGAAFDDARRHFEASWSSGQGEHAINNTAEVERVTTQLGLQSLQIPRIAIDLESVAVTLAEVQRAGAQSIAALEGQLQKIDDELGAALAVENDAGMTDPDRSALSALISALEREAIADAASTFLRLQAIRSEYSKHLAVALTTLRTDGYDGAAIKPFDASTETREALQIPPPETSAEGANRWWQSLTPEQQDQMVADHAPALGNLNGIPVEARSRVNAAVLNDDLHRVEDEATNYGVTASDVTNDPGRYGLTAQAITRYTNARRTREGMTTSATAVDARGNHPDVFLLKYDPEAFRGEGAAAVAIGNPDNAANTAVLVPGLGSNVRDGTLADLDPVRLYRESARAEAKARTAVIMWMGYDAPNAWCDPGLWAPNMARTGGQTLAADVNALAVTHAGPPAHVTVIGNSYGSTTVSDAAAAHGMRADDVVLVGSPGTDLAHSSRDFHLPEGGHLYVGAASADPVTWAPARITGPGLVGFTLGGLGADPSVDGYSSTRFRAEVAGASINPTYDHLHYFDDGSESLFSIADVVSGHGEALQRDGMTARHRGEYFLDDWIDPEAMRSPTTGHRHADPS</sequence>
<dbReference type="AlphaFoldDB" id="A0A0U0W7L9"/>
<evidence type="ECO:0000259" key="2">
    <source>
        <dbReference type="Pfam" id="PF22905"/>
    </source>
</evidence>
<dbReference type="OrthoDB" id="5969911at2"/>
<dbReference type="Gene3D" id="3.40.50.1820">
    <property type="entry name" value="alpha/beta hydrolase"/>
    <property type="match status" value="1"/>
</dbReference>
<feature type="domain" description="DUF1023" evidence="1">
    <location>
        <begin position="347"/>
        <end position="516"/>
    </location>
</feature>
<organism evidence="3 4">
    <name type="scientific">Mycobacterium bohemicum DSM 44277</name>
    <dbReference type="NCBI Taxonomy" id="1236609"/>
    <lineage>
        <taxon>Bacteria</taxon>
        <taxon>Bacillati</taxon>
        <taxon>Actinomycetota</taxon>
        <taxon>Actinomycetes</taxon>
        <taxon>Mycobacteriales</taxon>
        <taxon>Mycobacteriaceae</taxon>
        <taxon>Mycobacterium</taxon>
    </lineage>
</organism>
<dbReference type="EMBL" id="CSTD01000002">
    <property type="protein sequence ID" value="CPR10773.1"/>
    <property type="molecule type" value="Genomic_DNA"/>
</dbReference>
<dbReference type="Pfam" id="PF06259">
    <property type="entry name" value="Abhydrolase_8"/>
    <property type="match status" value="1"/>
</dbReference>
<evidence type="ECO:0000259" key="1">
    <source>
        <dbReference type="Pfam" id="PF06259"/>
    </source>
</evidence>
<dbReference type="SUPFAM" id="SSF53474">
    <property type="entry name" value="alpha/beta-Hydrolases"/>
    <property type="match status" value="1"/>
</dbReference>
<dbReference type="GO" id="GO:0016787">
    <property type="term" value="F:hydrolase activity"/>
    <property type="evidence" value="ECO:0007669"/>
    <property type="project" value="UniProtKB-KW"/>
</dbReference>
<protein>
    <submittedName>
        <fullName evidence="3">Alpha/beta hydrolase</fullName>
    </submittedName>
</protein>
<evidence type="ECO:0000313" key="4">
    <source>
        <dbReference type="Proteomes" id="UP000198875"/>
    </source>
</evidence>